<dbReference type="RefSeq" id="WP_046390085.1">
    <property type="nucleotide sequence ID" value="NZ_BAABQL010000001.1"/>
</dbReference>
<evidence type="ECO:0000313" key="1">
    <source>
        <dbReference type="EMBL" id="MTD01345.1"/>
    </source>
</evidence>
<dbReference type="AlphaFoldDB" id="A0A6L6G7C9"/>
<name>A0A6L6G7C9_STRUB</name>
<proteinExistence type="predicted"/>
<evidence type="ECO:0000313" key="2">
    <source>
        <dbReference type="Proteomes" id="UP000483839"/>
    </source>
</evidence>
<gene>
    <name evidence="1" type="ORF">GKS16_03525</name>
</gene>
<dbReference type="Proteomes" id="UP000483839">
    <property type="component" value="Unassembled WGS sequence"/>
</dbReference>
<dbReference type="EMBL" id="WLXI01000035">
    <property type="protein sequence ID" value="MTD01345.1"/>
    <property type="molecule type" value="Genomic_DNA"/>
</dbReference>
<accession>A0A6L6G7C9</accession>
<sequence>MRLKEDPSISCFFSQLWVWCLFTYLTPFWDQSYPFLLLAIYGWFVGLQLNTGISIRPQNKSSFILSLNSSNIQPGQAIGLSIAVLVIKAFGIQSLTLLTLSSVLLLLMIASLLKERN</sequence>
<organism evidence="1 2">
    <name type="scientific">Streptococcus uberis</name>
    <dbReference type="NCBI Taxonomy" id="1349"/>
    <lineage>
        <taxon>Bacteria</taxon>
        <taxon>Bacillati</taxon>
        <taxon>Bacillota</taxon>
        <taxon>Bacilli</taxon>
        <taxon>Lactobacillales</taxon>
        <taxon>Streptococcaceae</taxon>
        <taxon>Streptococcus</taxon>
    </lineage>
</organism>
<protein>
    <submittedName>
        <fullName evidence="1">Uncharacterized protein</fullName>
    </submittedName>
</protein>
<reference evidence="1 2" key="1">
    <citation type="submission" date="2019-11" db="EMBL/GenBank/DDBJ databases">
        <title>Streptococcus uberis isolated from clinical mastitis cases on a southeastern Queensland dairy.</title>
        <authorList>
            <person name="Workentine M.L."/>
            <person name="Price R."/>
            <person name="Olchowy T."/>
        </authorList>
    </citation>
    <scope>NUCLEOTIDE SEQUENCE [LARGE SCALE GENOMIC DNA]</scope>
    <source>
        <strain evidence="1 2">OLC4459-A17</strain>
    </source>
</reference>
<comment type="caution">
    <text evidence="1">The sequence shown here is derived from an EMBL/GenBank/DDBJ whole genome shotgun (WGS) entry which is preliminary data.</text>
</comment>